<evidence type="ECO:0000256" key="7">
    <source>
        <dbReference type="PROSITE-ProRule" id="PRU00042"/>
    </source>
</evidence>
<feature type="region of interest" description="Disordered" evidence="8">
    <location>
        <begin position="83"/>
        <end position="116"/>
    </location>
</feature>
<evidence type="ECO:0000256" key="6">
    <source>
        <dbReference type="ARBA" id="ARBA00023163"/>
    </source>
</evidence>
<dbReference type="PROSITE" id="PS00028">
    <property type="entry name" value="ZINC_FINGER_C2H2_1"/>
    <property type="match status" value="1"/>
</dbReference>
<dbReference type="InterPro" id="IPR036236">
    <property type="entry name" value="Znf_C2H2_sf"/>
</dbReference>
<sequence length="226" mass="26037">MHWLKRKRTEHIPIHKPSTTFPSPLRCLAQSQNREFTEEENPYLCLLKLDNDHRCHYLPTPNRSEISTNHLYNSIGCKEVSHSYQPLRRHKSSPRNKPPQNYKATPNIPDRGDKHPVSTTVNTLRNLYACSICHKVFSTGQALGGHKRCHHERKNGGSVLTKSISQFRCVSSTLPKEQSNHDLIDLNLPPLPEISFNTTPSLMKETIYFLHELFSLKGRFKSFTTL</sequence>
<dbReference type="InterPro" id="IPR044653">
    <property type="entry name" value="AZF1/2/3-like"/>
</dbReference>
<dbReference type="InterPro" id="IPR013087">
    <property type="entry name" value="Znf_C2H2_type"/>
</dbReference>
<evidence type="ECO:0000313" key="10">
    <source>
        <dbReference type="EMBL" id="CAH8386641.1"/>
    </source>
</evidence>
<keyword evidence="3 7" id="KW-0863">Zinc-finger</keyword>
<evidence type="ECO:0000313" key="11">
    <source>
        <dbReference type="Proteomes" id="UP001642260"/>
    </source>
</evidence>
<keyword evidence="11" id="KW-1185">Reference proteome</keyword>
<dbReference type="GO" id="GO:0008270">
    <property type="term" value="F:zinc ion binding"/>
    <property type="evidence" value="ECO:0007669"/>
    <property type="project" value="UniProtKB-KW"/>
</dbReference>
<evidence type="ECO:0000256" key="8">
    <source>
        <dbReference type="SAM" id="MobiDB-lite"/>
    </source>
</evidence>
<dbReference type="AlphaFoldDB" id="A0ABC8LS30"/>
<keyword evidence="4" id="KW-0862">Zinc</keyword>
<dbReference type="PROSITE" id="PS50157">
    <property type="entry name" value="ZINC_FINGER_C2H2_2"/>
    <property type="match status" value="1"/>
</dbReference>
<dbReference type="PANTHER" id="PTHR45988">
    <property type="entry name" value="C2H2 TYPE ZINC FINGER TRANSCRIPTION FACTOR FAMILY-RELATED"/>
    <property type="match status" value="1"/>
</dbReference>
<protein>
    <recommendedName>
        <fullName evidence="9">C2H2-type domain-containing protein</fullName>
    </recommendedName>
</protein>
<dbReference type="GO" id="GO:0043565">
    <property type="term" value="F:sequence-specific DNA binding"/>
    <property type="evidence" value="ECO:0007669"/>
    <property type="project" value="UniProtKB-ARBA"/>
</dbReference>
<organism evidence="10 11">
    <name type="scientific">Eruca vesicaria subsp. sativa</name>
    <name type="common">Garden rocket</name>
    <name type="synonym">Eruca sativa</name>
    <dbReference type="NCBI Taxonomy" id="29727"/>
    <lineage>
        <taxon>Eukaryota</taxon>
        <taxon>Viridiplantae</taxon>
        <taxon>Streptophyta</taxon>
        <taxon>Embryophyta</taxon>
        <taxon>Tracheophyta</taxon>
        <taxon>Spermatophyta</taxon>
        <taxon>Magnoliopsida</taxon>
        <taxon>eudicotyledons</taxon>
        <taxon>Gunneridae</taxon>
        <taxon>Pentapetalae</taxon>
        <taxon>rosids</taxon>
        <taxon>malvids</taxon>
        <taxon>Brassicales</taxon>
        <taxon>Brassicaceae</taxon>
        <taxon>Brassiceae</taxon>
        <taxon>Eruca</taxon>
    </lineage>
</organism>
<keyword evidence="5" id="KW-0805">Transcription regulation</keyword>
<proteinExistence type="predicted"/>
<dbReference type="Pfam" id="PF13912">
    <property type="entry name" value="zf-C2H2_6"/>
    <property type="match status" value="1"/>
</dbReference>
<feature type="domain" description="C2H2-type" evidence="9">
    <location>
        <begin position="128"/>
        <end position="155"/>
    </location>
</feature>
<evidence type="ECO:0000256" key="2">
    <source>
        <dbReference type="ARBA" id="ARBA00022737"/>
    </source>
</evidence>
<evidence type="ECO:0000259" key="9">
    <source>
        <dbReference type="PROSITE" id="PS50157"/>
    </source>
</evidence>
<keyword evidence="1" id="KW-0479">Metal-binding</keyword>
<name>A0ABC8LS30_ERUVS</name>
<dbReference type="EMBL" id="CAKOAT010712932">
    <property type="protein sequence ID" value="CAH8386641.1"/>
    <property type="molecule type" value="Genomic_DNA"/>
</dbReference>
<comment type="caution">
    <text evidence="10">The sequence shown here is derived from an EMBL/GenBank/DDBJ whole genome shotgun (WGS) entry which is preliminary data.</text>
</comment>
<accession>A0ABC8LS30</accession>
<keyword evidence="6" id="KW-0804">Transcription</keyword>
<evidence type="ECO:0000256" key="5">
    <source>
        <dbReference type="ARBA" id="ARBA00023015"/>
    </source>
</evidence>
<evidence type="ECO:0000256" key="1">
    <source>
        <dbReference type="ARBA" id="ARBA00022723"/>
    </source>
</evidence>
<keyword evidence="2" id="KW-0677">Repeat</keyword>
<evidence type="ECO:0000256" key="4">
    <source>
        <dbReference type="ARBA" id="ARBA00022833"/>
    </source>
</evidence>
<dbReference type="PANTHER" id="PTHR45988:SF1">
    <property type="entry name" value="ZINC FINGER PROTEIN AZF2"/>
    <property type="match status" value="1"/>
</dbReference>
<dbReference type="Proteomes" id="UP001642260">
    <property type="component" value="Unassembled WGS sequence"/>
</dbReference>
<reference evidence="10 11" key="1">
    <citation type="submission" date="2022-03" db="EMBL/GenBank/DDBJ databases">
        <authorList>
            <person name="Macdonald S."/>
            <person name="Ahmed S."/>
            <person name="Newling K."/>
        </authorList>
    </citation>
    <scope>NUCLEOTIDE SEQUENCE [LARGE SCALE GENOMIC DNA]</scope>
</reference>
<gene>
    <name evidence="10" type="ORF">ERUC_LOCUS39124</name>
</gene>
<evidence type="ECO:0000256" key="3">
    <source>
        <dbReference type="ARBA" id="ARBA00022771"/>
    </source>
</evidence>
<dbReference type="SUPFAM" id="SSF57667">
    <property type="entry name" value="beta-beta-alpha zinc fingers"/>
    <property type="match status" value="1"/>
</dbReference>